<dbReference type="AlphaFoldDB" id="A0A1Y6M1W3"/>
<name>A0A1Y6M1W3_ZYMTR</name>
<accession>A0A1Y6M1W3</accession>
<evidence type="ECO:0000313" key="2">
    <source>
        <dbReference type="Proteomes" id="UP000215453"/>
    </source>
</evidence>
<gene>
    <name evidence="1" type="ORF">ZT1A5_G12092</name>
</gene>
<organism evidence="1 2">
    <name type="scientific">Zymoseptoria tritici ST99CH_1A5</name>
    <dbReference type="NCBI Taxonomy" id="1276529"/>
    <lineage>
        <taxon>Eukaryota</taxon>
        <taxon>Fungi</taxon>
        <taxon>Dikarya</taxon>
        <taxon>Ascomycota</taxon>
        <taxon>Pezizomycotina</taxon>
        <taxon>Dothideomycetes</taxon>
        <taxon>Dothideomycetidae</taxon>
        <taxon>Mycosphaerellales</taxon>
        <taxon>Mycosphaerellaceae</taxon>
        <taxon>Zymoseptoria</taxon>
    </lineage>
</organism>
<protein>
    <submittedName>
        <fullName evidence="1">Uncharacterized protein</fullName>
    </submittedName>
</protein>
<proteinExistence type="predicted"/>
<dbReference type="Proteomes" id="UP000215453">
    <property type="component" value="Chromosome 21"/>
</dbReference>
<reference evidence="1 2" key="1">
    <citation type="submission" date="2016-10" db="EMBL/GenBank/DDBJ databases">
        <authorList>
            <person name="Varghese N."/>
        </authorList>
    </citation>
    <scope>NUCLEOTIDE SEQUENCE [LARGE SCALE GENOMIC DNA]</scope>
</reference>
<sequence>MTTEVALFDYEATSTLLDHALVSAWHWAEPKRFSKGAEKLLFPRRTSNISARESERRKSSSRLFLDLGHLIISVLQIAEVTRHVYYTFHSVCLVHIRSGGVTIVVPQGFSAEQIGKTVRFPACHDPGVFVLGKVASADELMKRREDLDER</sequence>
<dbReference type="EMBL" id="LT882696">
    <property type="protein sequence ID" value="SMY30637.1"/>
    <property type="molecule type" value="Genomic_DNA"/>
</dbReference>
<evidence type="ECO:0000313" key="1">
    <source>
        <dbReference type="EMBL" id="SMY30637.1"/>
    </source>
</evidence>